<evidence type="ECO:0000256" key="4">
    <source>
        <dbReference type="ARBA" id="ARBA00022670"/>
    </source>
</evidence>
<dbReference type="CDD" id="cd08662">
    <property type="entry name" value="M13"/>
    <property type="match status" value="1"/>
</dbReference>
<comment type="subcellular location">
    <subcellularLocation>
        <location evidence="2">Cell membrane</location>
        <topology evidence="2">Single-pass type II membrane protein</topology>
    </subcellularLocation>
</comment>
<dbReference type="PROSITE" id="PS51885">
    <property type="entry name" value="NEPRILYSIN"/>
    <property type="match status" value="1"/>
</dbReference>
<dbReference type="AlphaFoldDB" id="A0A9N9WXZ4"/>
<feature type="signal peptide" evidence="9">
    <location>
        <begin position="1"/>
        <end position="20"/>
    </location>
</feature>
<gene>
    <name evidence="12" type="ORF">CHIRRI_LOCUS13261</name>
</gene>
<dbReference type="EMBL" id="OU895880">
    <property type="protein sequence ID" value="CAG9810448.1"/>
    <property type="molecule type" value="Genomic_DNA"/>
</dbReference>
<dbReference type="Gene3D" id="1.10.1380.10">
    <property type="entry name" value="Neutral endopeptidase , domain2"/>
    <property type="match status" value="1"/>
</dbReference>
<dbReference type="Pfam" id="PF01431">
    <property type="entry name" value="Peptidase_M13"/>
    <property type="match status" value="1"/>
</dbReference>
<sequence length="683" mass="78697">MKLLIILTALSLTSLNSTSAHPKAPQTCNSPECQLQSKSLLSKIDTSASPCDDFYQFACGNYKDIGSPMIDQATNIDRWILKLATDPLRKHDGKLVKLIKIFYMSCLNNRGSLNDFIEDGTSMRRKVGTDGDYENFEEAIQELQFSQNSDAYIFSMRMEFVDEQALLVVDQPKFETKAGFVDRKNDKVQEFNRNFINYLVEEGFDQKEVEDMQVKAFKFENKLLELIDESSSEAKIEVIKISELQEVFNFINWTNFIENFFNGSEKIDETFVLGVKNRAAMMKIDNFLLTRSDDDVLDYLLWRYIEALYISLFYKHDDEESAEKLYFDSVNPNCNRKAVCTSCICKLKKELDVAVAAVYSKHSLTQTDRQEVTNMIIAMKSQLQDTFKTLDWLDSKTRAAVSVKLSKMKFFVGYPDLLVNEQFLSEYYRDLHVSKHSLVQNIDQIARLKNKNQRKFLTSPKVNKEVLFTIMTAQYIITPNALYTYHFNYFLICAGLIHSNTFSTDRPQAMNFGATGYAIGHEIFHGFDNQGRLYDENGSARNWWEKGTEKKFLEKSKCFVDQYGSYVEPTTGMRINGAKNLGENIADNGGLMLAYNTFQKVQEFDPILPNANFTSNQLFWLSMAQFYCSNKSYEGMKHQIECDPHTPGRFRVFGTLGNLEEFSDDFQCPAGSKMNRIDKCKIW</sequence>
<evidence type="ECO:0000256" key="6">
    <source>
        <dbReference type="ARBA" id="ARBA00022801"/>
    </source>
</evidence>
<accession>A0A9N9WXZ4</accession>
<comment type="similarity">
    <text evidence="3">Belongs to the peptidase M13 family.</text>
</comment>
<keyword evidence="7" id="KW-0862">Zinc</keyword>
<organism evidence="12 13">
    <name type="scientific">Chironomus riparius</name>
    <dbReference type="NCBI Taxonomy" id="315576"/>
    <lineage>
        <taxon>Eukaryota</taxon>
        <taxon>Metazoa</taxon>
        <taxon>Ecdysozoa</taxon>
        <taxon>Arthropoda</taxon>
        <taxon>Hexapoda</taxon>
        <taxon>Insecta</taxon>
        <taxon>Pterygota</taxon>
        <taxon>Neoptera</taxon>
        <taxon>Endopterygota</taxon>
        <taxon>Diptera</taxon>
        <taxon>Nematocera</taxon>
        <taxon>Chironomoidea</taxon>
        <taxon>Chironomidae</taxon>
        <taxon>Chironominae</taxon>
        <taxon>Chironomus</taxon>
    </lineage>
</organism>
<evidence type="ECO:0000256" key="1">
    <source>
        <dbReference type="ARBA" id="ARBA00001947"/>
    </source>
</evidence>
<dbReference type="InterPro" id="IPR018497">
    <property type="entry name" value="Peptidase_M13_C"/>
</dbReference>
<protein>
    <submittedName>
        <fullName evidence="12">Uncharacterized protein</fullName>
    </submittedName>
</protein>
<keyword evidence="8" id="KW-0482">Metalloprotease</keyword>
<dbReference type="GO" id="GO:0046872">
    <property type="term" value="F:metal ion binding"/>
    <property type="evidence" value="ECO:0007669"/>
    <property type="project" value="UniProtKB-KW"/>
</dbReference>
<dbReference type="InterPro" id="IPR024079">
    <property type="entry name" value="MetalloPept_cat_dom_sf"/>
</dbReference>
<reference evidence="12" key="1">
    <citation type="submission" date="2022-01" db="EMBL/GenBank/DDBJ databases">
        <authorList>
            <person name="King R."/>
        </authorList>
    </citation>
    <scope>NUCLEOTIDE SEQUENCE</scope>
</reference>
<dbReference type="Proteomes" id="UP001153620">
    <property type="component" value="Chromosome 4"/>
</dbReference>
<keyword evidence="9" id="KW-0732">Signal</keyword>
<dbReference type="GO" id="GO:0016485">
    <property type="term" value="P:protein processing"/>
    <property type="evidence" value="ECO:0007669"/>
    <property type="project" value="TreeGrafter"/>
</dbReference>
<feature type="domain" description="Peptidase M13 N-terminal" evidence="11">
    <location>
        <begin position="50"/>
        <end position="415"/>
    </location>
</feature>
<evidence type="ECO:0000313" key="13">
    <source>
        <dbReference type="Proteomes" id="UP001153620"/>
    </source>
</evidence>
<dbReference type="SUPFAM" id="SSF55486">
    <property type="entry name" value="Metalloproteases ('zincins'), catalytic domain"/>
    <property type="match status" value="1"/>
</dbReference>
<evidence type="ECO:0000256" key="8">
    <source>
        <dbReference type="ARBA" id="ARBA00023049"/>
    </source>
</evidence>
<dbReference type="GO" id="GO:0005886">
    <property type="term" value="C:plasma membrane"/>
    <property type="evidence" value="ECO:0007669"/>
    <property type="project" value="UniProtKB-SubCell"/>
</dbReference>
<dbReference type="GO" id="GO:0004222">
    <property type="term" value="F:metalloendopeptidase activity"/>
    <property type="evidence" value="ECO:0007669"/>
    <property type="project" value="InterPro"/>
</dbReference>
<dbReference type="OrthoDB" id="5808441at2759"/>
<keyword evidence="6" id="KW-0378">Hydrolase</keyword>
<dbReference type="PRINTS" id="PR00786">
    <property type="entry name" value="NEPRILYSIN"/>
</dbReference>
<feature type="domain" description="Peptidase M13 C-terminal" evidence="10">
    <location>
        <begin position="480"/>
        <end position="682"/>
    </location>
</feature>
<evidence type="ECO:0000259" key="11">
    <source>
        <dbReference type="Pfam" id="PF05649"/>
    </source>
</evidence>
<keyword evidence="4" id="KW-0645">Protease</keyword>
<keyword evidence="5" id="KW-0479">Metal-binding</keyword>
<evidence type="ECO:0000256" key="5">
    <source>
        <dbReference type="ARBA" id="ARBA00022723"/>
    </source>
</evidence>
<dbReference type="Pfam" id="PF05649">
    <property type="entry name" value="Peptidase_M13_N"/>
    <property type="match status" value="1"/>
</dbReference>
<comment type="cofactor">
    <cofactor evidence="1">
        <name>Zn(2+)</name>
        <dbReference type="ChEBI" id="CHEBI:29105"/>
    </cofactor>
</comment>
<dbReference type="PANTHER" id="PTHR11733">
    <property type="entry name" value="ZINC METALLOPROTEASE FAMILY M13 NEPRILYSIN-RELATED"/>
    <property type="match status" value="1"/>
</dbReference>
<proteinExistence type="inferred from homology"/>
<evidence type="ECO:0000313" key="12">
    <source>
        <dbReference type="EMBL" id="CAG9810448.1"/>
    </source>
</evidence>
<evidence type="ECO:0000256" key="3">
    <source>
        <dbReference type="ARBA" id="ARBA00007357"/>
    </source>
</evidence>
<feature type="chain" id="PRO_5040362025" evidence="9">
    <location>
        <begin position="21"/>
        <end position="683"/>
    </location>
</feature>
<reference evidence="12" key="2">
    <citation type="submission" date="2022-10" db="EMBL/GenBank/DDBJ databases">
        <authorList>
            <consortium name="ENA_rothamsted_submissions"/>
            <consortium name="culmorum"/>
            <person name="King R."/>
        </authorList>
    </citation>
    <scope>NUCLEOTIDE SEQUENCE</scope>
</reference>
<dbReference type="Gene3D" id="3.40.390.10">
    <property type="entry name" value="Collagenase (Catalytic Domain)"/>
    <property type="match status" value="1"/>
</dbReference>
<keyword evidence="13" id="KW-1185">Reference proteome</keyword>
<evidence type="ECO:0000259" key="10">
    <source>
        <dbReference type="Pfam" id="PF01431"/>
    </source>
</evidence>
<dbReference type="InterPro" id="IPR042089">
    <property type="entry name" value="Peptidase_M13_dom_2"/>
</dbReference>
<dbReference type="InterPro" id="IPR008753">
    <property type="entry name" value="Peptidase_M13_N"/>
</dbReference>
<dbReference type="PANTHER" id="PTHR11733:SF167">
    <property type="entry name" value="FI17812P1-RELATED"/>
    <property type="match status" value="1"/>
</dbReference>
<name>A0A9N9WXZ4_9DIPT</name>
<dbReference type="InterPro" id="IPR000718">
    <property type="entry name" value="Peptidase_M13"/>
</dbReference>
<evidence type="ECO:0000256" key="2">
    <source>
        <dbReference type="ARBA" id="ARBA00004401"/>
    </source>
</evidence>
<evidence type="ECO:0000256" key="7">
    <source>
        <dbReference type="ARBA" id="ARBA00022833"/>
    </source>
</evidence>
<evidence type="ECO:0000256" key="9">
    <source>
        <dbReference type="SAM" id="SignalP"/>
    </source>
</evidence>